<name>A0A069Q2H2_9BURK</name>
<proteinExistence type="predicted"/>
<evidence type="ECO:0000256" key="1">
    <source>
        <dbReference type="ARBA" id="ARBA00003810"/>
    </source>
</evidence>
<keyword evidence="3" id="KW-0456">Lyase</keyword>
<gene>
    <name evidence="8" type="ORF">BG61_24930</name>
</gene>
<dbReference type="AlphaFoldDB" id="A0A069Q2H2"/>
<keyword evidence="4" id="KW-0704">Schiff base</keyword>
<evidence type="ECO:0000256" key="4">
    <source>
        <dbReference type="ARBA" id="ARBA00023270"/>
    </source>
</evidence>
<organism evidence="8 9">
    <name type="scientific">Caballeronia glathei</name>
    <dbReference type="NCBI Taxonomy" id="60547"/>
    <lineage>
        <taxon>Bacteria</taxon>
        <taxon>Pseudomonadati</taxon>
        <taxon>Pseudomonadota</taxon>
        <taxon>Betaproteobacteria</taxon>
        <taxon>Burkholderiales</taxon>
        <taxon>Burkholderiaceae</taxon>
        <taxon>Caballeronia</taxon>
    </lineage>
</organism>
<dbReference type="CDD" id="cd00945">
    <property type="entry name" value="Aldolase_Class_I"/>
    <property type="match status" value="1"/>
</dbReference>
<keyword evidence="9" id="KW-1185">Reference proteome</keyword>
<feature type="active site" description="Schiff-base intermediate with substrate" evidence="7">
    <location>
        <position position="28"/>
    </location>
</feature>
<evidence type="ECO:0000256" key="3">
    <source>
        <dbReference type="ARBA" id="ARBA00023239"/>
    </source>
</evidence>
<comment type="catalytic activity">
    <reaction evidence="6">
        <text>2 D-glyceraldehyde 3-phosphate = 4-(hydroxymethyl)-2-furancarboxaldehyde phosphate + phosphate + 2 H2O</text>
        <dbReference type="Rhea" id="RHEA:43536"/>
        <dbReference type="ChEBI" id="CHEBI:15377"/>
        <dbReference type="ChEBI" id="CHEBI:43474"/>
        <dbReference type="ChEBI" id="CHEBI:59776"/>
        <dbReference type="ChEBI" id="CHEBI:83407"/>
        <dbReference type="EC" id="4.2.3.153"/>
    </reaction>
</comment>
<dbReference type="PIRSF" id="PIRSF015957">
    <property type="entry name" value="UCP015957"/>
    <property type="match status" value="1"/>
</dbReference>
<dbReference type="NCBIfam" id="NF002574">
    <property type="entry name" value="PRK02227.1-2"/>
    <property type="match status" value="1"/>
</dbReference>
<evidence type="ECO:0000256" key="7">
    <source>
        <dbReference type="PIRSR" id="PIRSR015957-1"/>
    </source>
</evidence>
<sequence length="235" mass="23932">MTALLASVRSADEAFDAARAGAELIDLKEPKEGALGGVAVDEIARIVRALRAQYPVKPISATIGDVPTEACDEIAARVIEVSAAGVDYVKVGVMPGPAAARCLTQLASLPAAVVPVLLSDAGADAKLAAFAAELGFAAIVFDTAAKDGRTLFDCVDAGELSQCLALASARGVMTGIAGALGWAQLAQIRALAPDIAGFRTALCARAEGRAGRLDPVLVEQWANALHHAPHEVGTA</sequence>
<dbReference type="STRING" id="60547.GCA_000751215_01148"/>
<evidence type="ECO:0000256" key="5">
    <source>
        <dbReference type="ARBA" id="ARBA00032523"/>
    </source>
</evidence>
<dbReference type="EC" id="4.2.3.153" evidence="2"/>
<dbReference type="EMBL" id="JFHC01000004">
    <property type="protein sequence ID" value="KDR43986.1"/>
    <property type="molecule type" value="Genomic_DNA"/>
</dbReference>
<reference evidence="8 9" key="1">
    <citation type="submission" date="2014-03" db="EMBL/GenBank/DDBJ databases">
        <title>Draft Genome Sequences of Four Burkholderia Strains.</title>
        <authorList>
            <person name="Liu X.Y."/>
            <person name="Li C.X."/>
            <person name="Xu J.H."/>
        </authorList>
    </citation>
    <scope>NUCLEOTIDE SEQUENCE [LARGE SCALE GENOMIC DNA]</scope>
    <source>
        <strain evidence="8 9">DSM 50014</strain>
    </source>
</reference>
<feature type="active site" description="Proton acceptor" evidence="7">
    <location>
        <position position="90"/>
    </location>
</feature>
<dbReference type="Pfam" id="PF04476">
    <property type="entry name" value="4HFCP_synth"/>
    <property type="match status" value="1"/>
</dbReference>
<dbReference type="GO" id="GO:0016829">
    <property type="term" value="F:lyase activity"/>
    <property type="evidence" value="ECO:0007669"/>
    <property type="project" value="UniProtKB-KW"/>
</dbReference>
<dbReference type="RefSeq" id="WP_035927045.1">
    <property type="nucleotide sequence ID" value="NZ_CADFFX010000006.1"/>
</dbReference>
<comment type="caution">
    <text evidence="8">The sequence shown here is derived from an EMBL/GenBank/DDBJ whole genome shotgun (WGS) entry which is preliminary data.</text>
</comment>
<dbReference type="Proteomes" id="UP000027466">
    <property type="component" value="Unassembled WGS sequence"/>
</dbReference>
<dbReference type="InterPro" id="IPR007565">
    <property type="entry name" value="4HFCP_synth"/>
</dbReference>
<evidence type="ECO:0000313" key="8">
    <source>
        <dbReference type="EMBL" id="KDR43986.1"/>
    </source>
</evidence>
<evidence type="ECO:0000313" key="9">
    <source>
        <dbReference type="Proteomes" id="UP000027466"/>
    </source>
</evidence>
<protein>
    <recommendedName>
        <fullName evidence="2">(5-formylfuran-3-yl)methyl phosphate synthase</fullName>
        <ecNumber evidence="2">4.2.3.153</ecNumber>
    </recommendedName>
    <alternativeName>
        <fullName evidence="5">4-(hydroxymethyl)-2-furancarboxaldehyde-phosphate synthase</fullName>
    </alternativeName>
</protein>
<comment type="function">
    <text evidence="1">Catalyzes the formation of 4-(hydroxymethyl)-2-furancarboxaldehyde phosphate (4-HFC-P) from two molecules of glyceraldehyde-3-P (GA-3-P).</text>
</comment>
<evidence type="ECO:0000256" key="6">
    <source>
        <dbReference type="ARBA" id="ARBA00047628"/>
    </source>
</evidence>
<accession>A0A069Q2H2</accession>
<evidence type="ECO:0000256" key="2">
    <source>
        <dbReference type="ARBA" id="ARBA00012553"/>
    </source>
</evidence>